<comment type="caution">
    <text evidence="1">The sequence shown here is derived from an EMBL/GenBank/DDBJ whole genome shotgun (WGS) entry which is preliminary data.</text>
</comment>
<reference evidence="2" key="1">
    <citation type="submission" date="2016-06" db="EMBL/GenBank/DDBJ databases">
        <title>Parallel loss of symbiosis genes in relatives of nitrogen-fixing non-legume Parasponia.</title>
        <authorList>
            <person name="Van Velzen R."/>
            <person name="Holmer R."/>
            <person name="Bu F."/>
            <person name="Rutten L."/>
            <person name="Van Zeijl A."/>
            <person name="Liu W."/>
            <person name="Santuari L."/>
            <person name="Cao Q."/>
            <person name="Sharma T."/>
            <person name="Shen D."/>
            <person name="Roswanjaya Y."/>
            <person name="Wardhani T."/>
            <person name="Kalhor M.S."/>
            <person name="Jansen J."/>
            <person name="Van den Hoogen J."/>
            <person name="Gungor B."/>
            <person name="Hartog M."/>
            <person name="Hontelez J."/>
            <person name="Verver J."/>
            <person name="Yang W.-C."/>
            <person name="Schijlen E."/>
            <person name="Repin R."/>
            <person name="Schilthuizen M."/>
            <person name="Schranz E."/>
            <person name="Heidstra R."/>
            <person name="Miyata K."/>
            <person name="Fedorova E."/>
            <person name="Kohlen W."/>
            <person name="Bisseling T."/>
            <person name="Smit S."/>
            <person name="Geurts R."/>
        </authorList>
    </citation>
    <scope>NUCLEOTIDE SEQUENCE [LARGE SCALE GENOMIC DNA]</scope>
    <source>
        <strain evidence="2">cv. RG33-2</strain>
    </source>
</reference>
<gene>
    <name evidence="1" type="ORF">TorRG33x02_168460</name>
</gene>
<dbReference type="EMBL" id="JXTC01000118">
    <property type="protein sequence ID" value="PON87354.1"/>
    <property type="molecule type" value="Genomic_DNA"/>
</dbReference>
<keyword evidence="2" id="KW-1185">Reference proteome</keyword>
<dbReference type="AlphaFoldDB" id="A0A2P5EP87"/>
<organism evidence="1 2">
    <name type="scientific">Trema orientale</name>
    <name type="common">Charcoal tree</name>
    <name type="synonym">Celtis orientalis</name>
    <dbReference type="NCBI Taxonomy" id="63057"/>
    <lineage>
        <taxon>Eukaryota</taxon>
        <taxon>Viridiplantae</taxon>
        <taxon>Streptophyta</taxon>
        <taxon>Embryophyta</taxon>
        <taxon>Tracheophyta</taxon>
        <taxon>Spermatophyta</taxon>
        <taxon>Magnoliopsida</taxon>
        <taxon>eudicotyledons</taxon>
        <taxon>Gunneridae</taxon>
        <taxon>Pentapetalae</taxon>
        <taxon>rosids</taxon>
        <taxon>fabids</taxon>
        <taxon>Rosales</taxon>
        <taxon>Cannabaceae</taxon>
        <taxon>Trema</taxon>
    </lineage>
</organism>
<evidence type="ECO:0000313" key="2">
    <source>
        <dbReference type="Proteomes" id="UP000237000"/>
    </source>
</evidence>
<evidence type="ECO:0000313" key="1">
    <source>
        <dbReference type="EMBL" id="PON87354.1"/>
    </source>
</evidence>
<dbReference type="InParanoid" id="A0A2P5EP87"/>
<name>A0A2P5EP87_TREOI</name>
<proteinExistence type="predicted"/>
<accession>A0A2P5EP87</accession>
<dbReference type="Proteomes" id="UP000237000">
    <property type="component" value="Unassembled WGS sequence"/>
</dbReference>
<protein>
    <submittedName>
        <fullName evidence="1">Uncharacterized protein</fullName>
    </submittedName>
</protein>
<sequence length="71" mass="7977">MAMGRFLTVDKLFSLQAVQSGLDTCLLRCWTFTGLLSFHDLEDDNNLCRCQAFICFLNLTSFGNTVGTAYK</sequence>